<organism evidence="2 3">
    <name type="scientific">Sparassis crispa</name>
    <dbReference type="NCBI Taxonomy" id="139825"/>
    <lineage>
        <taxon>Eukaryota</taxon>
        <taxon>Fungi</taxon>
        <taxon>Dikarya</taxon>
        <taxon>Basidiomycota</taxon>
        <taxon>Agaricomycotina</taxon>
        <taxon>Agaricomycetes</taxon>
        <taxon>Polyporales</taxon>
        <taxon>Sparassidaceae</taxon>
        <taxon>Sparassis</taxon>
    </lineage>
</organism>
<feature type="compositionally biased region" description="Polar residues" evidence="1">
    <location>
        <begin position="221"/>
        <end position="232"/>
    </location>
</feature>
<comment type="caution">
    <text evidence="2">The sequence shown here is derived from an EMBL/GenBank/DDBJ whole genome shotgun (WGS) entry which is preliminary data.</text>
</comment>
<feature type="region of interest" description="Disordered" evidence="1">
    <location>
        <begin position="210"/>
        <end position="232"/>
    </location>
</feature>
<dbReference type="RefSeq" id="XP_027610223.1">
    <property type="nucleotide sequence ID" value="XM_027754422.1"/>
</dbReference>
<gene>
    <name evidence="2" type="ORF">SCP_0205080</name>
</gene>
<dbReference type="GeneID" id="38776227"/>
<feature type="region of interest" description="Disordered" evidence="1">
    <location>
        <begin position="277"/>
        <end position="301"/>
    </location>
</feature>
<evidence type="ECO:0000256" key="1">
    <source>
        <dbReference type="SAM" id="MobiDB-lite"/>
    </source>
</evidence>
<reference evidence="2 3" key="1">
    <citation type="journal article" date="2018" name="Sci. Rep.">
        <title>Genome sequence of the cauliflower mushroom Sparassis crispa (Hanabiratake) and its association with beneficial usage.</title>
        <authorList>
            <person name="Kiyama R."/>
            <person name="Furutani Y."/>
            <person name="Kawaguchi K."/>
            <person name="Nakanishi T."/>
        </authorList>
    </citation>
    <scope>NUCLEOTIDE SEQUENCE [LARGE SCALE GENOMIC DNA]</scope>
</reference>
<protein>
    <submittedName>
        <fullName evidence="2">Uncharacterized protein</fullName>
    </submittedName>
</protein>
<sequence>MEAWFTALDIKPDNAENAPQTTDDRRPLVKSSPPTCPAAVTEQEVDLHSGSSAALYGKDLYLYTPVRMKYFPTLSPTILKHLLSTPPMRVYTPDSSCVEDDSFASVSETSILLAKSSEAYPPREADLEDQYIHPDSGSSAIIIESTSCAPISKPVNSSLELNTYLPTPPPSSEFPSVIAFSLMNADLTETTTADKAQSQAIYSSPLADACRSGQDVRSPLPMTSQRGLRTSQSDVHALTQRKSMANLTTALQQHVHTGVSAGALRNFHRVMDELRGSHEDTTDDQEVGLPSRQRHCPASPSAAQVSAVPDARNPQELGEFAAGTLVGGLSGSAAFECSFPAWRLRRTSAFSLKDEMTTLLLTQAAEEEAHAAELVALAEELKKTARRRRQLAIVAADKVL</sequence>
<evidence type="ECO:0000313" key="2">
    <source>
        <dbReference type="EMBL" id="GBE79310.1"/>
    </source>
</evidence>
<evidence type="ECO:0000313" key="3">
    <source>
        <dbReference type="Proteomes" id="UP000287166"/>
    </source>
</evidence>
<dbReference type="EMBL" id="BFAD01000002">
    <property type="protein sequence ID" value="GBE79310.1"/>
    <property type="molecule type" value="Genomic_DNA"/>
</dbReference>
<proteinExistence type="predicted"/>
<dbReference type="Proteomes" id="UP000287166">
    <property type="component" value="Unassembled WGS sequence"/>
</dbReference>
<dbReference type="AlphaFoldDB" id="A0A401GAW0"/>
<dbReference type="OrthoDB" id="3018316at2759"/>
<dbReference type="InParanoid" id="A0A401GAW0"/>
<feature type="region of interest" description="Disordered" evidence="1">
    <location>
        <begin position="12"/>
        <end position="35"/>
    </location>
</feature>
<accession>A0A401GAW0</accession>
<name>A0A401GAW0_9APHY</name>
<keyword evidence="3" id="KW-1185">Reference proteome</keyword>